<name>A0A1D1VMM8_RAMVA</name>
<dbReference type="EMBL" id="BDGG01000008">
    <property type="protein sequence ID" value="GAV02086.1"/>
    <property type="molecule type" value="Genomic_DNA"/>
</dbReference>
<protein>
    <submittedName>
        <fullName evidence="2">Uncharacterized protein</fullName>
    </submittedName>
</protein>
<organism evidence="2 3">
    <name type="scientific">Ramazzottius varieornatus</name>
    <name type="common">Water bear</name>
    <name type="synonym">Tardigrade</name>
    <dbReference type="NCBI Taxonomy" id="947166"/>
    <lineage>
        <taxon>Eukaryota</taxon>
        <taxon>Metazoa</taxon>
        <taxon>Ecdysozoa</taxon>
        <taxon>Tardigrada</taxon>
        <taxon>Eutardigrada</taxon>
        <taxon>Parachela</taxon>
        <taxon>Hypsibioidea</taxon>
        <taxon>Ramazzottiidae</taxon>
        <taxon>Ramazzottius</taxon>
    </lineage>
</organism>
<proteinExistence type="predicted"/>
<evidence type="ECO:0000313" key="2">
    <source>
        <dbReference type="EMBL" id="GAV02086.1"/>
    </source>
</evidence>
<comment type="caution">
    <text evidence="2">The sequence shown here is derived from an EMBL/GenBank/DDBJ whole genome shotgun (WGS) entry which is preliminary data.</text>
</comment>
<dbReference type="AlphaFoldDB" id="A0A1D1VMM8"/>
<evidence type="ECO:0000256" key="1">
    <source>
        <dbReference type="SAM" id="MobiDB-lite"/>
    </source>
</evidence>
<sequence>MFTKLFREYSAHSSETLHEIWMSTGKQVEFSTSKPHFRTKISRAKDWKHLRLEGKKDGEDGRWIGGIMDSPSNDVDARKKHH</sequence>
<keyword evidence="3" id="KW-1185">Reference proteome</keyword>
<dbReference type="Proteomes" id="UP000186922">
    <property type="component" value="Unassembled WGS sequence"/>
</dbReference>
<accession>A0A1D1VMM8</accession>
<reference evidence="2 3" key="1">
    <citation type="journal article" date="2016" name="Nat. Commun.">
        <title>Extremotolerant tardigrade genome and improved radiotolerance of human cultured cells by tardigrade-unique protein.</title>
        <authorList>
            <person name="Hashimoto T."/>
            <person name="Horikawa D.D."/>
            <person name="Saito Y."/>
            <person name="Kuwahara H."/>
            <person name="Kozuka-Hata H."/>
            <person name="Shin-I T."/>
            <person name="Minakuchi Y."/>
            <person name="Ohishi K."/>
            <person name="Motoyama A."/>
            <person name="Aizu T."/>
            <person name="Enomoto A."/>
            <person name="Kondo K."/>
            <person name="Tanaka S."/>
            <person name="Hara Y."/>
            <person name="Koshikawa S."/>
            <person name="Sagara H."/>
            <person name="Miura T."/>
            <person name="Yokobori S."/>
            <person name="Miyagawa K."/>
            <person name="Suzuki Y."/>
            <person name="Kubo T."/>
            <person name="Oyama M."/>
            <person name="Kohara Y."/>
            <person name="Fujiyama A."/>
            <person name="Arakawa K."/>
            <person name="Katayama T."/>
            <person name="Toyoda A."/>
            <person name="Kunieda T."/>
        </authorList>
    </citation>
    <scope>NUCLEOTIDE SEQUENCE [LARGE SCALE GENOMIC DNA]</scope>
    <source>
        <strain evidence="2 3">YOKOZUNA-1</strain>
    </source>
</reference>
<feature type="region of interest" description="Disordered" evidence="1">
    <location>
        <begin position="61"/>
        <end position="82"/>
    </location>
</feature>
<gene>
    <name evidence="2" type="primary">RvY_12695-1</name>
    <name evidence="2" type="synonym">RvY_12695.1</name>
    <name evidence="2" type="ORF">RvY_12695</name>
</gene>
<evidence type="ECO:0000313" key="3">
    <source>
        <dbReference type="Proteomes" id="UP000186922"/>
    </source>
</evidence>